<gene>
    <name evidence="2" type="ORF">chiPu_0020945</name>
</gene>
<evidence type="ECO:0000313" key="2">
    <source>
        <dbReference type="EMBL" id="GCC18997.1"/>
    </source>
</evidence>
<dbReference type="Proteomes" id="UP000287033">
    <property type="component" value="Unassembled WGS sequence"/>
</dbReference>
<protein>
    <submittedName>
        <fullName evidence="2">Uncharacterized protein</fullName>
    </submittedName>
</protein>
<accession>A0A401RLD7</accession>
<feature type="region of interest" description="Disordered" evidence="1">
    <location>
        <begin position="136"/>
        <end position="159"/>
    </location>
</feature>
<dbReference type="EMBL" id="BEZZ01003144">
    <property type="protein sequence ID" value="GCC18997.1"/>
    <property type="molecule type" value="Genomic_DNA"/>
</dbReference>
<dbReference type="AlphaFoldDB" id="A0A401RLD7"/>
<feature type="region of interest" description="Disordered" evidence="1">
    <location>
        <begin position="411"/>
        <end position="443"/>
    </location>
</feature>
<evidence type="ECO:0000256" key="1">
    <source>
        <dbReference type="SAM" id="MobiDB-lite"/>
    </source>
</evidence>
<organism evidence="2 3">
    <name type="scientific">Chiloscyllium punctatum</name>
    <name type="common">Brownbanded bambooshark</name>
    <name type="synonym">Hemiscyllium punctatum</name>
    <dbReference type="NCBI Taxonomy" id="137246"/>
    <lineage>
        <taxon>Eukaryota</taxon>
        <taxon>Metazoa</taxon>
        <taxon>Chordata</taxon>
        <taxon>Craniata</taxon>
        <taxon>Vertebrata</taxon>
        <taxon>Chondrichthyes</taxon>
        <taxon>Elasmobranchii</taxon>
        <taxon>Galeomorphii</taxon>
        <taxon>Galeoidea</taxon>
        <taxon>Orectolobiformes</taxon>
        <taxon>Hemiscylliidae</taxon>
        <taxon>Chiloscyllium</taxon>
    </lineage>
</organism>
<dbReference type="OrthoDB" id="10582728at2759"/>
<evidence type="ECO:0000313" key="3">
    <source>
        <dbReference type="Proteomes" id="UP000287033"/>
    </source>
</evidence>
<feature type="compositionally biased region" description="Low complexity" evidence="1">
    <location>
        <begin position="143"/>
        <end position="153"/>
    </location>
</feature>
<keyword evidence="3" id="KW-1185">Reference proteome</keyword>
<name>A0A401RLD7_CHIPU</name>
<feature type="region of interest" description="Disordered" evidence="1">
    <location>
        <begin position="329"/>
        <end position="365"/>
    </location>
</feature>
<comment type="caution">
    <text evidence="2">The sequence shown here is derived from an EMBL/GenBank/DDBJ whole genome shotgun (WGS) entry which is preliminary data.</text>
</comment>
<proteinExistence type="predicted"/>
<dbReference type="STRING" id="137246.A0A401RLD7"/>
<sequence length="465" mass="52180">MGNCLKWERVRDLGKEQCDFNLKIWLPSKWESTRGFHWPRRGTHFSIEDLKSLGYHFCDTLLDFCDPDSSKFEQCLEEIRTALQRELHLRWEKSGREYDPNVSLCDMSISDFESSTSGSDSSESDGPPAHLMRLAEQAPCEASSKQSKKQGGSIQNEQPQKAVLKLQSRFREQIPPAQPWIPHPISTLSVVCSVNSKEKAALFDAVNYRWGLNSTPGQKYDQFTWDTDCTDCRLATRSPQRRTSFTRHVLPVSIVDRQQPQEPTPPIKQHPAPFDDKLECRDTLAQSLTPYSWKLGEAVLCLTANAGDSCSRPQSTWLTSKSRSLRSISRPTCRSAAPQLGDTHNVRLRPLPNAPANSSRGIQIPDIKRKSELSTESATDYLRSEETSWLADITETQTMSVITEVASRTNPAASSDVSESLEGAQCVGSQPRIQDGRGRRQRPVSTFTMATASLVGMDTVLEQEE</sequence>
<reference evidence="2 3" key="1">
    <citation type="journal article" date="2018" name="Nat. Ecol. Evol.">
        <title>Shark genomes provide insights into elasmobranch evolution and the origin of vertebrates.</title>
        <authorList>
            <person name="Hara Y"/>
            <person name="Yamaguchi K"/>
            <person name="Onimaru K"/>
            <person name="Kadota M"/>
            <person name="Koyanagi M"/>
            <person name="Keeley SD"/>
            <person name="Tatsumi K"/>
            <person name="Tanaka K"/>
            <person name="Motone F"/>
            <person name="Kageyama Y"/>
            <person name="Nozu R"/>
            <person name="Adachi N"/>
            <person name="Nishimura O"/>
            <person name="Nakagawa R"/>
            <person name="Tanegashima C"/>
            <person name="Kiyatake I"/>
            <person name="Matsumoto R"/>
            <person name="Murakumo K"/>
            <person name="Nishida K"/>
            <person name="Terakita A"/>
            <person name="Kuratani S"/>
            <person name="Sato K"/>
            <person name="Hyodo S Kuraku.S."/>
        </authorList>
    </citation>
    <scope>NUCLEOTIDE SEQUENCE [LARGE SCALE GENOMIC DNA]</scope>
</reference>